<dbReference type="Proteomes" id="UP000095362">
    <property type="component" value="Unassembled WGS sequence"/>
</dbReference>
<evidence type="ECO:0000256" key="12">
    <source>
        <dbReference type="RuleBase" id="RU004462"/>
    </source>
</evidence>
<comment type="similarity">
    <text evidence="2 10 12">Belongs to the AdoMet synthase family.</text>
</comment>
<evidence type="ECO:0000256" key="4">
    <source>
        <dbReference type="ARBA" id="ARBA00022679"/>
    </source>
</evidence>
<feature type="binding site" description="in other chain" evidence="10">
    <location>
        <position position="55"/>
    </location>
    <ligand>
        <name>L-methionine</name>
        <dbReference type="ChEBI" id="CHEBI:57844"/>
        <note>ligand shared between two neighboring subunits</note>
    </ligand>
</feature>
<evidence type="ECO:0000256" key="6">
    <source>
        <dbReference type="ARBA" id="ARBA00022741"/>
    </source>
</evidence>
<dbReference type="AlphaFoldDB" id="A0A173X0Z1"/>
<evidence type="ECO:0000256" key="5">
    <source>
        <dbReference type="ARBA" id="ARBA00022723"/>
    </source>
</evidence>
<evidence type="ECO:0000256" key="2">
    <source>
        <dbReference type="ARBA" id="ARBA00009685"/>
    </source>
</evidence>
<dbReference type="PANTHER" id="PTHR11964">
    <property type="entry name" value="S-ADENOSYLMETHIONINE SYNTHETASE"/>
    <property type="match status" value="1"/>
</dbReference>
<comment type="pathway">
    <text evidence="1 10">Amino-acid biosynthesis; S-adenosyl-L-methionine biosynthesis; S-adenosyl-L-methionine from L-methionine: step 1/1.</text>
</comment>
<dbReference type="EC" id="2.5.1.6" evidence="10"/>
<dbReference type="GO" id="GO:0004478">
    <property type="term" value="F:methionine adenosyltransferase activity"/>
    <property type="evidence" value="ECO:0007669"/>
    <property type="project" value="UniProtKB-UniRule"/>
</dbReference>
<evidence type="ECO:0000313" key="16">
    <source>
        <dbReference type="EMBL" id="CUN45411.1"/>
    </source>
</evidence>
<dbReference type="HAMAP" id="MF_00086">
    <property type="entry name" value="S_AdoMet_synth1"/>
    <property type="match status" value="1"/>
</dbReference>
<dbReference type="GO" id="GO:0006556">
    <property type="term" value="P:S-adenosylmethionine biosynthetic process"/>
    <property type="evidence" value="ECO:0007669"/>
    <property type="project" value="UniProtKB-UniRule"/>
</dbReference>
<keyword evidence="9 10" id="KW-0630">Potassium</keyword>
<comment type="cofactor">
    <cofactor evidence="10">
        <name>K(+)</name>
        <dbReference type="ChEBI" id="CHEBI:29103"/>
    </cofactor>
    <text evidence="10">Binds 1 potassium ion per subunit.</text>
</comment>
<dbReference type="GO" id="GO:0006730">
    <property type="term" value="P:one-carbon metabolic process"/>
    <property type="evidence" value="ECO:0007669"/>
    <property type="project" value="UniProtKB-KW"/>
</dbReference>
<dbReference type="GO" id="GO:0005524">
    <property type="term" value="F:ATP binding"/>
    <property type="evidence" value="ECO:0007669"/>
    <property type="project" value="UniProtKB-UniRule"/>
</dbReference>
<feature type="binding site" evidence="10">
    <location>
        <position position="242"/>
    </location>
    <ligand>
        <name>ATP</name>
        <dbReference type="ChEBI" id="CHEBI:30616"/>
        <note>ligand shared between two neighboring subunits</note>
    </ligand>
</feature>
<dbReference type="Gene3D" id="3.30.300.10">
    <property type="match status" value="3"/>
</dbReference>
<dbReference type="InterPro" id="IPR022628">
    <property type="entry name" value="S-AdoMet_synt_N"/>
</dbReference>
<evidence type="ECO:0000256" key="1">
    <source>
        <dbReference type="ARBA" id="ARBA00005224"/>
    </source>
</evidence>
<dbReference type="PROSITE" id="PS00376">
    <property type="entry name" value="ADOMET_SYNTHASE_1"/>
    <property type="match status" value="1"/>
</dbReference>
<dbReference type="PIRSF" id="PIRSF000497">
    <property type="entry name" value="MAT"/>
    <property type="match status" value="1"/>
</dbReference>
<comment type="subcellular location">
    <subcellularLocation>
        <location evidence="10 11">Cytoplasm</location>
    </subcellularLocation>
</comment>
<keyword evidence="3 10" id="KW-0554">One-carbon metabolism</keyword>
<feature type="binding site" description="in other chain" evidence="10">
    <location>
        <position position="91"/>
    </location>
    <ligand>
        <name>L-methionine</name>
        <dbReference type="ChEBI" id="CHEBI:57844"/>
        <note>ligand shared between two neighboring subunits</note>
    </ligand>
</feature>
<dbReference type="GO" id="GO:0000287">
    <property type="term" value="F:magnesium ion binding"/>
    <property type="evidence" value="ECO:0007669"/>
    <property type="project" value="UniProtKB-UniRule"/>
</dbReference>
<dbReference type="InterPro" id="IPR002133">
    <property type="entry name" value="S-AdoMet_synthetase"/>
</dbReference>
<feature type="binding site" description="in other chain" evidence="10">
    <location>
        <begin position="167"/>
        <end position="169"/>
    </location>
    <ligand>
        <name>ATP</name>
        <dbReference type="ChEBI" id="CHEBI:30616"/>
        <note>ligand shared between two neighboring subunits</note>
    </ligand>
</feature>
<feature type="binding site" evidence="10">
    <location>
        <position position="42"/>
    </location>
    <ligand>
        <name>K(+)</name>
        <dbReference type="ChEBI" id="CHEBI:29103"/>
    </ligand>
</feature>
<organism evidence="16 17">
    <name type="scientific">Coprococcus comes</name>
    <dbReference type="NCBI Taxonomy" id="410072"/>
    <lineage>
        <taxon>Bacteria</taxon>
        <taxon>Bacillati</taxon>
        <taxon>Bacillota</taxon>
        <taxon>Clostridia</taxon>
        <taxon>Lachnospirales</taxon>
        <taxon>Lachnospiraceae</taxon>
        <taxon>Coprococcus</taxon>
    </lineage>
</organism>
<feature type="domain" description="S-adenosylmethionine synthetase central" evidence="14">
    <location>
        <begin position="118"/>
        <end position="234"/>
    </location>
</feature>
<evidence type="ECO:0000259" key="13">
    <source>
        <dbReference type="Pfam" id="PF00438"/>
    </source>
</evidence>
<dbReference type="CDD" id="cd18079">
    <property type="entry name" value="S-AdoMet_synt"/>
    <property type="match status" value="1"/>
</dbReference>
<keyword evidence="10" id="KW-0963">Cytoplasm</keyword>
<comment type="catalytic activity">
    <reaction evidence="10">
        <text>L-methionine + ATP + H2O = S-adenosyl-L-methionine + phosphate + diphosphate</text>
        <dbReference type="Rhea" id="RHEA:21080"/>
        <dbReference type="ChEBI" id="CHEBI:15377"/>
        <dbReference type="ChEBI" id="CHEBI:30616"/>
        <dbReference type="ChEBI" id="CHEBI:33019"/>
        <dbReference type="ChEBI" id="CHEBI:43474"/>
        <dbReference type="ChEBI" id="CHEBI:57844"/>
        <dbReference type="ChEBI" id="CHEBI:59789"/>
        <dbReference type="EC" id="2.5.1.6"/>
    </reaction>
</comment>
<evidence type="ECO:0000259" key="15">
    <source>
        <dbReference type="Pfam" id="PF02773"/>
    </source>
</evidence>
<comment type="function">
    <text evidence="10">Catalyzes the formation of S-adenosylmethionine (AdoMet) from methionine and ATP. The overall synthetic reaction is composed of two sequential steps, AdoMet formation and the subsequent tripolyphosphate hydrolysis which occurs prior to release of AdoMet from the enzyme.</text>
</comment>
<dbReference type="GO" id="GO:0005737">
    <property type="term" value="C:cytoplasm"/>
    <property type="evidence" value="ECO:0007669"/>
    <property type="project" value="UniProtKB-SubCell"/>
</dbReference>
<dbReference type="InterPro" id="IPR022630">
    <property type="entry name" value="S-AdoMet_synt_C"/>
</dbReference>
<evidence type="ECO:0000259" key="14">
    <source>
        <dbReference type="Pfam" id="PF02772"/>
    </source>
</evidence>
<evidence type="ECO:0000256" key="7">
    <source>
        <dbReference type="ARBA" id="ARBA00022840"/>
    </source>
</evidence>
<evidence type="ECO:0000256" key="3">
    <source>
        <dbReference type="ARBA" id="ARBA00022563"/>
    </source>
</evidence>
<dbReference type="InterPro" id="IPR022631">
    <property type="entry name" value="ADOMET_SYNTHASE_CS"/>
</dbReference>
<name>A0A173X0Z1_9FIRM</name>
<feature type="region of interest" description="Flexible loop" evidence="10">
    <location>
        <begin position="91"/>
        <end position="101"/>
    </location>
</feature>
<feature type="domain" description="S-adenosylmethionine synthetase C-terminal" evidence="15">
    <location>
        <begin position="237"/>
        <end position="374"/>
    </location>
</feature>
<feature type="domain" description="S-adenosylmethionine synthetase N-terminal" evidence="13">
    <location>
        <begin position="4"/>
        <end position="85"/>
    </location>
</feature>
<dbReference type="Pfam" id="PF02772">
    <property type="entry name" value="S-AdoMet_synt_M"/>
    <property type="match status" value="1"/>
</dbReference>
<protein>
    <recommendedName>
        <fullName evidence="10">S-adenosylmethionine synthase</fullName>
        <shortName evidence="10">AdoMet synthase</shortName>
        <ecNumber evidence="10">2.5.1.6</ecNumber>
    </recommendedName>
    <alternativeName>
        <fullName evidence="10">MAT</fullName>
    </alternativeName>
    <alternativeName>
        <fullName evidence="10">Methionine adenosyltransferase</fullName>
    </alternativeName>
</protein>
<feature type="binding site" evidence="10">
    <location>
        <position position="265"/>
    </location>
    <ligand>
        <name>ATP</name>
        <dbReference type="ChEBI" id="CHEBI:30616"/>
        <note>ligand shared between two neighboring subunits</note>
    </ligand>
</feature>
<reference evidence="16 17" key="1">
    <citation type="submission" date="2015-09" db="EMBL/GenBank/DDBJ databases">
        <authorList>
            <consortium name="Pathogen Informatics"/>
        </authorList>
    </citation>
    <scope>NUCLEOTIDE SEQUENCE [LARGE SCALE GENOMIC DNA]</scope>
    <source>
        <strain evidence="16 17">2789STDY5834866</strain>
    </source>
</reference>
<dbReference type="NCBIfam" id="TIGR01034">
    <property type="entry name" value="metK"/>
    <property type="match status" value="1"/>
</dbReference>
<comment type="subunit">
    <text evidence="10">Homotetramer; dimer of dimers.</text>
</comment>
<dbReference type="PROSITE" id="PS00377">
    <property type="entry name" value="ADOMET_SYNTHASE_2"/>
    <property type="match status" value="1"/>
</dbReference>
<feature type="binding site" description="in other chain" evidence="10">
    <location>
        <position position="14"/>
    </location>
    <ligand>
        <name>ATP</name>
        <dbReference type="ChEBI" id="CHEBI:30616"/>
        <note>ligand shared between two neighboring subunits</note>
    </ligand>
</feature>
<dbReference type="RefSeq" id="WP_055260408.1">
    <property type="nucleotide sequence ID" value="NZ_CYZK01000001.1"/>
</dbReference>
<keyword evidence="6 10" id="KW-0547">Nucleotide-binding</keyword>
<dbReference type="InterPro" id="IPR022636">
    <property type="entry name" value="S-AdoMet_synthetase_sfam"/>
</dbReference>
<feature type="binding site" evidence="10">
    <location>
        <position position="242"/>
    </location>
    <ligand>
        <name>L-methionine</name>
        <dbReference type="ChEBI" id="CHEBI:57844"/>
        <note>ligand shared between two neighboring subunits</note>
    </ligand>
</feature>
<keyword evidence="5 10" id="KW-0479">Metal-binding</keyword>
<feature type="binding site" evidence="10">
    <location>
        <position position="269"/>
    </location>
    <ligand>
        <name>ATP</name>
        <dbReference type="ChEBI" id="CHEBI:30616"/>
        <note>ligand shared between two neighboring subunits</note>
    </ligand>
</feature>
<evidence type="ECO:0000256" key="10">
    <source>
        <dbReference type="HAMAP-Rule" id="MF_00086"/>
    </source>
</evidence>
<keyword evidence="7 10" id="KW-0067">ATP-binding</keyword>
<dbReference type="SUPFAM" id="SSF55973">
    <property type="entry name" value="S-adenosylmethionine synthetase"/>
    <property type="match status" value="3"/>
</dbReference>
<feature type="binding site" description="in other chain" evidence="10">
    <location>
        <position position="273"/>
    </location>
    <ligand>
        <name>L-methionine</name>
        <dbReference type="ChEBI" id="CHEBI:57844"/>
        <note>ligand shared between two neighboring subunits</note>
    </ligand>
</feature>
<dbReference type="UniPathway" id="UPA00315">
    <property type="reaction ID" value="UER00080"/>
</dbReference>
<feature type="binding site" evidence="10">
    <location>
        <position position="16"/>
    </location>
    <ligand>
        <name>Mg(2+)</name>
        <dbReference type="ChEBI" id="CHEBI:18420"/>
    </ligand>
</feature>
<keyword evidence="8 10" id="KW-0460">Magnesium</keyword>
<evidence type="ECO:0000313" key="17">
    <source>
        <dbReference type="Proteomes" id="UP000095362"/>
    </source>
</evidence>
<keyword evidence="4 10" id="KW-0808">Transferase</keyword>
<sequence>MRKFYTAEAVTEGHPDKLCDQIADAILDVCLKQDEQSRVACEVLATKGTIIVAGEITSTYEPDVFAVVRKVLSDVGYSSEGIAMDTFVHRQSPDIAGAVDTSKERREGVSDNQIDWFQGAGDQGVMIGYACDETKQLMPMPVVLANRIVRELSACRQSSYIQGILPDGKAQVTVEYENGKPVRLDSVVVSCQHTEEKDLKKLEAEIRKKVLLPALRPLPPDEETKIYINPSGRFVCGGLDADTGLTGRKLMVDSYGSMVPHGGGAFSGKDCSKVDRSAAYMARYIAKNIVAAGLASKCQVSLAYAIGVAQPVMVQVDTFGTGNVCADDCLELAIPLVFGLTPKQIGDTLRLTRPIFRQTAAFGHFGRKEFPWERTDKVEALRNAVI</sequence>
<dbReference type="Pfam" id="PF02773">
    <property type="entry name" value="S-AdoMet_synt_C"/>
    <property type="match status" value="1"/>
</dbReference>
<dbReference type="EMBL" id="CYZK01000001">
    <property type="protein sequence ID" value="CUN45411.1"/>
    <property type="molecule type" value="Genomic_DNA"/>
</dbReference>
<proteinExistence type="inferred from homology"/>
<comment type="cofactor">
    <cofactor evidence="10">
        <name>Mg(2+)</name>
        <dbReference type="ChEBI" id="CHEBI:18420"/>
    </cofactor>
    <text evidence="10">Binds 2 divalent ions per subunit.</text>
</comment>
<dbReference type="Pfam" id="PF00438">
    <property type="entry name" value="S-AdoMet_synt_N"/>
    <property type="match status" value="1"/>
</dbReference>
<gene>
    <name evidence="16" type="primary">metK_1</name>
    <name evidence="10" type="synonym">metK</name>
    <name evidence="16" type="ORF">ERS852481_00199</name>
</gene>
<dbReference type="FunFam" id="3.30.300.10:FF:000003">
    <property type="entry name" value="S-adenosylmethionine synthase"/>
    <property type="match status" value="1"/>
</dbReference>
<evidence type="ECO:0000256" key="9">
    <source>
        <dbReference type="ARBA" id="ARBA00022958"/>
    </source>
</evidence>
<evidence type="ECO:0000256" key="8">
    <source>
        <dbReference type="ARBA" id="ARBA00022842"/>
    </source>
</evidence>
<dbReference type="InterPro" id="IPR022629">
    <property type="entry name" value="S-AdoMet_synt_central"/>
</dbReference>
<dbReference type="STRING" id="410072.ERS852525_01563"/>
<accession>A0A173X0Z1</accession>
<feature type="binding site" description="in other chain" evidence="10">
    <location>
        <begin position="248"/>
        <end position="249"/>
    </location>
    <ligand>
        <name>ATP</name>
        <dbReference type="ChEBI" id="CHEBI:30616"/>
        <note>ligand shared between two neighboring subunits</note>
    </ligand>
</feature>
<evidence type="ECO:0000256" key="11">
    <source>
        <dbReference type="RuleBase" id="RU000542"/>
    </source>
</evidence>
<feature type="binding site" description="in other chain" evidence="10">
    <location>
        <begin position="233"/>
        <end position="234"/>
    </location>
    <ligand>
        <name>ATP</name>
        <dbReference type="ChEBI" id="CHEBI:30616"/>
        <note>ligand shared between two neighboring subunits</note>
    </ligand>
</feature>